<protein>
    <recommendedName>
        <fullName evidence="1">DEP domain-containing protein</fullName>
    </recommendedName>
</protein>
<feature type="non-terminal residue" evidence="2">
    <location>
        <position position="88"/>
    </location>
</feature>
<dbReference type="PANTHER" id="PTHR16206">
    <property type="entry name" value="DEP DOMAIN-CONTAINING"/>
    <property type="match status" value="1"/>
</dbReference>
<dbReference type="Proteomes" id="UP000708208">
    <property type="component" value="Unassembled WGS sequence"/>
</dbReference>
<dbReference type="EMBL" id="CAJVCH010540355">
    <property type="protein sequence ID" value="CAG7826584.1"/>
    <property type="molecule type" value="Genomic_DNA"/>
</dbReference>
<dbReference type="OrthoDB" id="524326at2759"/>
<dbReference type="PANTHER" id="PTHR16206:SF4">
    <property type="entry name" value="PROTEIN LET-99"/>
    <property type="match status" value="1"/>
</dbReference>
<evidence type="ECO:0000259" key="1">
    <source>
        <dbReference type="Pfam" id="PF00610"/>
    </source>
</evidence>
<reference evidence="2" key="1">
    <citation type="submission" date="2021-06" db="EMBL/GenBank/DDBJ databases">
        <authorList>
            <person name="Hodson N. C."/>
            <person name="Mongue J. A."/>
            <person name="Jaron S. K."/>
        </authorList>
    </citation>
    <scope>NUCLEOTIDE SEQUENCE</scope>
</reference>
<evidence type="ECO:0000313" key="2">
    <source>
        <dbReference type="EMBL" id="CAG7826584.1"/>
    </source>
</evidence>
<dbReference type="AlphaFoldDB" id="A0A8J2L0A8"/>
<dbReference type="Pfam" id="PF00610">
    <property type="entry name" value="DEP"/>
    <property type="match status" value="1"/>
</dbReference>
<keyword evidence="3" id="KW-1185">Reference proteome</keyword>
<organism evidence="2 3">
    <name type="scientific">Allacma fusca</name>
    <dbReference type="NCBI Taxonomy" id="39272"/>
    <lineage>
        <taxon>Eukaryota</taxon>
        <taxon>Metazoa</taxon>
        <taxon>Ecdysozoa</taxon>
        <taxon>Arthropoda</taxon>
        <taxon>Hexapoda</taxon>
        <taxon>Collembola</taxon>
        <taxon>Symphypleona</taxon>
        <taxon>Sminthuridae</taxon>
        <taxon>Allacma</taxon>
    </lineage>
</organism>
<sequence length="88" mass="10269">MGDLLRASLANGSKFSEPYKATKLWLEAVAIFRRGVPLGKHRKQWKSYENCFIAQEAITWYQSQLQVAFDPAITRKQTWTLLQKFYKA</sequence>
<dbReference type="InterPro" id="IPR000591">
    <property type="entry name" value="DEP_dom"/>
</dbReference>
<feature type="domain" description="DEP" evidence="1">
    <location>
        <begin position="35"/>
        <end position="87"/>
    </location>
</feature>
<accession>A0A8J2L0A8</accession>
<name>A0A8J2L0A8_9HEXA</name>
<proteinExistence type="predicted"/>
<evidence type="ECO:0000313" key="3">
    <source>
        <dbReference type="Proteomes" id="UP000708208"/>
    </source>
</evidence>
<gene>
    <name evidence="2" type="ORF">AFUS01_LOCUS36631</name>
</gene>
<comment type="caution">
    <text evidence="2">The sequence shown here is derived from an EMBL/GenBank/DDBJ whole genome shotgun (WGS) entry which is preliminary data.</text>
</comment>
<dbReference type="GO" id="GO:0035556">
    <property type="term" value="P:intracellular signal transduction"/>
    <property type="evidence" value="ECO:0007669"/>
    <property type="project" value="InterPro"/>
</dbReference>